<dbReference type="Gene3D" id="3.30.450.40">
    <property type="match status" value="2"/>
</dbReference>
<dbReference type="InterPro" id="IPR036097">
    <property type="entry name" value="HisK_dim/P_sf"/>
</dbReference>
<dbReference type="CDD" id="cd00082">
    <property type="entry name" value="HisKA"/>
    <property type="match status" value="1"/>
</dbReference>
<dbReference type="InterPro" id="IPR003594">
    <property type="entry name" value="HATPase_dom"/>
</dbReference>
<dbReference type="Gene3D" id="3.30.565.10">
    <property type="entry name" value="Histidine kinase-like ATPase, C-terminal domain"/>
    <property type="match status" value="1"/>
</dbReference>
<evidence type="ECO:0000256" key="1">
    <source>
        <dbReference type="ARBA" id="ARBA00000085"/>
    </source>
</evidence>
<evidence type="ECO:0000256" key="4">
    <source>
        <dbReference type="ARBA" id="ARBA00022553"/>
    </source>
</evidence>
<dbReference type="Pfam" id="PF00512">
    <property type="entry name" value="HisKA"/>
    <property type="match status" value="1"/>
</dbReference>
<dbReference type="SMART" id="SM00388">
    <property type="entry name" value="HisKA"/>
    <property type="match status" value="1"/>
</dbReference>
<evidence type="ECO:0000313" key="10">
    <source>
        <dbReference type="Proteomes" id="UP001464891"/>
    </source>
</evidence>
<dbReference type="PROSITE" id="PS50046">
    <property type="entry name" value="PHYTOCHROME_2"/>
    <property type="match status" value="1"/>
</dbReference>
<keyword evidence="5 9" id="KW-0808">Transferase</keyword>
<dbReference type="PANTHER" id="PTHR43547:SF2">
    <property type="entry name" value="HYBRID SIGNAL TRANSDUCTION HISTIDINE KINASE C"/>
    <property type="match status" value="1"/>
</dbReference>
<dbReference type="SUPFAM" id="SSF55781">
    <property type="entry name" value="GAF domain-like"/>
    <property type="match status" value="2"/>
</dbReference>
<dbReference type="InterPro" id="IPR003018">
    <property type="entry name" value="GAF"/>
</dbReference>
<keyword evidence="6" id="KW-0902">Two-component regulatory system</keyword>
<dbReference type="SMART" id="SM00065">
    <property type="entry name" value="GAF"/>
    <property type="match status" value="2"/>
</dbReference>
<dbReference type="Pfam" id="PF01590">
    <property type="entry name" value="GAF"/>
    <property type="match status" value="1"/>
</dbReference>
<sequence>MMDSQETREFAAQHSASVFKHHGTQSQLRHAPPLETLLPVESQVPVTRTGALRSPDSTNLVLAQDTLSLSMPHVVSYVPLLQKLSHILVTAAEPEVILQKITQTLGQAFEADCYLAVCPNSQFLPHSIYWWQAAEDIVVHQPQAQLAKHPALKAILSSSSTELCNISDLAAIPGETGAKNQWDGPPVRALLGSTTQFQGQQNGVVGLVRSQAHHWTATEMANLNGVLPQVAIAISQFHTQRQIQQQNCRQALIEQLTVAVRNALELNQILKLATEGAAQALQVDRSLLLMLKYSDPMAKSRSLERSLRVKASVVCEWLNPTPNSHNQSPVLAPVLNEGFWIPECALSQQAFSDPSKLVVVTNGYESYLTAPPEAVASVFAPETFPALVMVPLESQGTILGFLILQHSQPRSWEPEELKFLELVGAQVSTAIIQSQTLRQVQALVEERTAQLKRSLEVQAKLYERTRKQIDQLRQLNQLKDEFLSTMSHELLTPLTSMTLAIRMLRQAELSPERQNKYLDILEQQCNQETNLINDLLALQKLESNQASVYLQKVDFKSLIGELVESFEERLASKGLTLTTDLPKRSLILQTDYDSLNRILVELLTNAGKYAEPNSIIRLVVAHPSESSDNQIVLTLCNTGPGIAEEELPYIFDKFRRGQGVTQRAVQGTGLGLALVKCLVQHLNGAIAVASHPLPATDSFETCFTLTLPHTFNSANP</sequence>
<name>A0ABV0J633_9CYAN</name>
<dbReference type="SUPFAM" id="SSF47384">
    <property type="entry name" value="Homodimeric domain of signal transducing histidine kinase"/>
    <property type="match status" value="1"/>
</dbReference>
<organism evidence="9 10">
    <name type="scientific">Trichocoleus desertorum GB2-A4</name>
    <dbReference type="NCBI Taxonomy" id="2933944"/>
    <lineage>
        <taxon>Bacteria</taxon>
        <taxon>Bacillati</taxon>
        <taxon>Cyanobacteriota</taxon>
        <taxon>Cyanophyceae</taxon>
        <taxon>Leptolyngbyales</taxon>
        <taxon>Trichocoleusaceae</taxon>
        <taxon>Trichocoleus</taxon>
    </lineage>
</organism>
<evidence type="ECO:0000256" key="5">
    <source>
        <dbReference type="ARBA" id="ARBA00022777"/>
    </source>
</evidence>
<feature type="domain" description="Phytochrome chromophore attachment site" evidence="7">
    <location>
        <begin position="265"/>
        <end position="426"/>
    </location>
</feature>
<dbReference type="EMBL" id="JAMPKM010000004">
    <property type="protein sequence ID" value="MEP0817240.1"/>
    <property type="molecule type" value="Genomic_DNA"/>
</dbReference>
<comment type="similarity">
    <text evidence="2">In the N-terminal section; belongs to the phytochrome family.</text>
</comment>
<protein>
    <recommendedName>
        <fullName evidence="3">histidine kinase</fullName>
        <ecNumber evidence="3">2.7.13.3</ecNumber>
    </recommendedName>
</protein>
<dbReference type="EC" id="2.7.13.3" evidence="3"/>
<dbReference type="GO" id="GO:0016301">
    <property type="term" value="F:kinase activity"/>
    <property type="evidence" value="ECO:0007669"/>
    <property type="project" value="UniProtKB-KW"/>
</dbReference>
<keyword evidence="5 9" id="KW-0418">Kinase</keyword>
<proteinExistence type="inferred from homology"/>
<evidence type="ECO:0000259" key="7">
    <source>
        <dbReference type="PROSITE" id="PS50046"/>
    </source>
</evidence>
<evidence type="ECO:0000256" key="3">
    <source>
        <dbReference type="ARBA" id="ARBA00012438"/>
    </source>
</evidence>
<gene>
    <name evidence="9" type="ORF">NC998_09040</name>
</gene>
<keyword evidence="4" id="KW-0597">Phosphoprotein</keyword>
<comment type="catalytic activity">
    <reaction evidence="1">
        <text>ATP + protein L-histidine = ADP + protein N-phospho-L-histidine.</text>
        <dbReference type="EC" id="2.7.13.3"/>
    </reaction>
</comment>
<comment type="caution">
    <text evidence="9">The sequence shown here is derived from an EMBL/GenBank/DDBJ whole genome shotgun (WGS) entry which is preliminary data.</text>
</comment>
<dbReference type="Pfam" id="PF02518">
    <property type="entry name" value="HATPase_c"/>
    <property type="match status" value="1"/>
</dbReference>
<dbReference type="PRINTS" id="PR00344">
    <property type="entry name" value="BCTRLSENSOR"/>
</dbReference>
<keyword evidence="10" id="KW-1185">Reference proteome</keyword>
<dbReference type="InterPro" id="IPR036890">
    <property type="entry name" value="HATPase_C_sf"/>
</dbReference>
<evidence type="ECO:0000259" key="8">
    <source>
        <dbReference type="PROSITE" id="PS50109"/>
    </source>
</evidence>
<evidence type="ECO:0000256" key="6">
    <source>
        <dbReference type="ARBA" id="ARBA00023012"/>
    </source>
</evidence>
<dbReference type="InterPro" id="IPR004358">
    <property type="entry name" value="Sig_transdc_His_kin-like_C"/>
</dbReference>
<dbReference type="RefSeq" id="WP_190438052.1">
    <property type="nucleotide sequence ID" value="NZ_JAMPKM010000004.1"/>
</dbReference>
<dbReference type="Proteomes" id="UP001464891">
    <property type="component" value="Unassembled WGS sequence"/>
</dbReference>
<accession>A0ABV0J633</accession>
<dbReference type="PROSITE" id="PS50109">
    <property type="entry name" value="HIS_KIN"/>
    <property type="match status" value="1"/>
</dbReference>
<dbReference type="InterPro" id="IPR016132">
    <property type="entry name" value="Phyto_chromo_attachment"/>
</dbReference>
<dbReference type="InterPro" id="IPR029016">
    <property type="entry name" value="GAF-like_dom_sf"/>
</dbReference>
<evidence type="ECO:0000256" key="2">
    <source>
        <dbReference type="ARBA" id="ARBA00006402"/>
    </source>
</evidence>
<feature type="domain" description="Histidine kinase" evidence="8">
    <location>
        <begin position="485"/>
        <end position="711"/>
    </location>
</feature>
<reference evidence="9 10" key="1">
    <citation type="submission" date="2022-04" db="EMBL/GenBank/DDBJ databases">
        <title>Positive selection, recombination, and allopatry shape intraspecific diversity of widespread and dominant cyanobacteria.</title>
        <authorList>
            <person name="Wei J."/>
            <person name="Shu W."/>
            <person name="Hu C."/>
        </authorList>
    </citation>
    <scope>NUCLEOTIDE SEQUENCE [LARGE SCALE GENOMIC DNA]</scope>
    <source>
        <strain evidence="9 10">GB2-A4</strain>
    </source>
</reference>
<dbReference type="Gene3D" id="1.10.287.130">
    <property type="match status" value="1"/>
</dbReference>
<dbReference type="SUPFAM" id="SSF55874">
    <property type="entry name" value="ATPase domain of HSP90 chaperone/DNA topoisomerase II/histidine kinase"/>
    <property type="match status" value="1"/>
</dbReference>
<dbReference type="SMART" id="SM00387">
    <property type="entry name" value="HATPase_c"/>
    <property type="match status" value="1"/>
</dbReference>
<dbReference type="PANTHER" id="PTHR43547">
    <property type="entry name" value="TWO-COMPONENT HISTIDINE KINASE"/>
    <property type="match status" value="1"/>
</dbReference>
<dbReference type="InterPro" id="IPR003661">
    <property type="entry name" value="HisK_dim/P_dom"/>
</dbReference>
<dbReference type="InterPro" id="IPR005467">
    <property type="entry name" value="His_kinase_dom"/>
</dbReference>
<evidence type="ECO:0000313" key="9">
    <source>
        <dbReference type="EMBL" id="MEP0817240.1"/>
    </source>
</evidence>